<protein>
    <recommendedName>
        <fullName evidence="3">Alpha/beta hydrolase</fullName>
    </recommendedName>
</protein>
<dbReference type="SUPFAM" id="SSF53474">
    <property type="entry name" value="alpha/beta-Hydrolases"/>
    <property type="match status" value="1"/>
</dbReference>
<reference evidence="1 2" key="1">
    <citation type="submission" date="2020-03" db="EMBL/GenBank/DDBJ databases">
        <title>Roseomonas selenitidurans sp. nov. isolated from urban soil.</title>
        <authorList>
            <person name="Liu H."/>
        </authorList>
    </citation>
    <scope>NUCLEOTIDE SEQUENCE [LARGE SCALE GENOMIC DNA]</scope>
    <source>
        <strain evidence="1 2">BU-1</strain>
    </source>
</reference>
<sequence length="626" mass="68593">MLTPIRFEIAPPLEAATGLALDPATGVIAGTPGANREDHRPASGRAHRITLLARNALTGTEQRLEAEFRYRFADSAPLRVTQRYPSRLVWEPFMGDGFHARPVVEGGSGPIRYALSPATPLPAGFQLDGATGALRGRPRDNLRGDRALRVQARDRRGRETWLSATLALAPPAQARGPNDLCFIFVHGHQDLAAGKDPVAESRRYWARAGREARPADDDETMVLLNRRLSWDLRQDFIDLVTNNRTDRSAARWRATGEPIRPGETRHHYAVLHYDSHRPYWLAAEELAARILAVTRGDPDPAGNLCDPAAVRGFVVVAHSMGGTVVSYINGNANPDGENPRRQRVFTRAMQHIDAVVTVQSPLQGALTADYICGKEVDGIWDDLIRAAFTCDAGTRSLTTSAASRLENRIAPGRLYRPTLMAGGHVGIYGTTHINPATIIEATGLTAADFFDTMWGITPGVSSNGRVFYGYAFSGDILENDGVVEIRSQWACRTDTYGDTHNNLDRGRHHYAPCRADRTIRPGFTPFVMTTETHDDGRNGYTRGVIANPCRTLQVEAERVRNLRWTTAGCVDNSVAEQAWHAPLEMNIAESIRCFLGDGFGDSGPRPGACPSRFALLNLPPGFVAAR</sequence>
<dbReference type="InterPro" id="IPR029058">
    <property type="entry name" value="AB_hydrolase_fold"/>
</dbReference>
<dbReference type="Proteomes" id="UP000787635">
    <property type="component" value="Unassembled WGS sequence"/>
</dbReference>
<accession>A0ABX1EBH4</accession>
<dbReference type="Gene3D" id="2.60.40.10">
    <property type="entry name" value="Immunoglobulins"/>
    <property type="match status" value="1"/>
</dbReference>
<comment type="caution">
    <text evidence="1">The sequence shown here is derived from an EMBL/GenBank/DDBJ whole genome shotgun (WGS) entry which is preliminary data.</text>
</comment>
<dbReference type="RefSeq" id="WP_168034891.1">
    <property type="nucleotide sequence ID" value="NZ_JAAVNE010000069.1"/>
</dbReference>
<organism evidence="1 2">
    <name type="scientific">Falsiroseomonas selenitidurans</name>
    <dbReference type="NCBI Taxonomy" id="2716335"/>
    <lineage>
        <taxon>Bacteria</taxon>
        <taxon>Pseudomonadati</taxon>
        <taxon>Pseudomonadota</taxon>
        <taxon>Alphaproteobacteria</taxon>
        <taxon>Acetobacterales</taxon>
        <taxon>Roseomonadaceae</taxon>
        <taxon>Falsiroseomonas</taxon>
    </lineage>
</organism>
<dbReference type="InterPro" id="IPR013783">
    <property type="entry name" value="Ig-like_fold"/>
</dbReference>
<evidence type="ECO:0000313" key="1">
    <source>
        <dbReference type="EMBL" id="NKC34176.1"/>
    </source>
</evidence>
<evidence type="ECO:0008006" key="3">
    <source>
        <dbReference type="Google" id="ProtNLM"/>
    </source>
</evidence>
<name>A0ABX1EBH4_9PROT</name>
<proteinExistence type="predicted"/>
<gene>
    <name evidence="1" type="ORF">HEQ75_25185</name>
</gene>
<dbReference type="EMBL" id="JAAVNE010000069">
    <property type="protein sequence ID" value="NKC34176.1"/>
    <property type="molecule type" value="Genomic_DNA"/>
</dbReference>
<evidence type="ECO:0000313" key="2">
    <source>
        <dbReference type="Proteomes" id="UP000787635"/>
    </source>
</evidence>
<dbReference type="Gene3D" id="3.40.50.1820">
    <property type="entry name" value="alpha/beta hydrolase"/>
    <property type="match status" value="1"/>
</dbReference>
<keyword evidence="2" id="KW-1185">Reference proteome</keyword>